<feature type="region of interest" description="Disordered" evidence="4">
    <location>
        <begin position="1"/>
        <end position="50"/>
    </location>
</feature>
<dbReference type="AlphaFoldDB" id="A0A7W9IP65"/>
<name>A0A7W9IP65_9ACTN</name>
<proteinExistence type="inferred from homology"/>
<keyword evidence="7" id="KW-1185">Reference proteome</keyword>
<gene>
    <name evidence="6" type="ORF">F4562_006706</name>
</gene>
<reference evidence="6 7" key="1">
    <citation type="submission" date="2020-08" db="EMBL/GenBank/DDBJ databases">
        <title>Sequencing the genomes of 1000 actinobacteria strains.</title>
        <authorList>
            <person name="Klenk H.-P."/>
        </authorList>
    </citation>
    <scope>NUCLEOTIDE SEQUENCE [LARGE SCALE GENOMIC DNA]</scope>
    <source>
        <strain evidence="6 7">DSM 46887</strain>
    </source>
</reference>
<evidence type="ECO:0000259" key="5">
    <source>
        <dbReference type="Pfam" id="PF01212"/>
    </source>
</evidence>
<dbReference type="SUPFAM" id="SSF53383">
    <property type="entry name" value="PLP-dependent transferases"/>
    <property type="match status" value="1"/>
</dbReference>
<protein>
    <submittedName>
        <fullName evidence="6">Threonine aldolase</fullName>
    </submittedName>
</protein>
<accession>A0A7W9IP65</accession>
<dbReference type="PANTHER" id="PTHR48097:SF9">
    <property type="entry name" value="L-THREONINE ALDOLASE"/>
    <property type="match status" value="1"/>
</dbReference>
<dbReference type="GO" id="GO:0008732">
    <property type="term" value="F:L-allo-threonine aldolase activity"/>
    <property type="evidence" value="ECO:0007669"/>
    <property type="project" value="TreeGrafter"/>
</dbReference>
<dbReference type="Gene3D" id="3.40.640.10">
    <property type="entry name" value="Type I PLP-dependent aspartate aminotransferase-like (Major domain)"/>
    <property type="match status" value="1"/>
</dbReference>
<dbReference type="PANTHER" id="PTHR48097">
    <property type="entry name" value="L-THREONINE ALDOLASE-RELATED"/>
    <property type="match status" value="1"/>
</dbReference>
<keyword evidence="3" id="KW-0663">Pyridoxal phosphate</keyword>
<dbReference type="InterPro" id="IPR015424">
    <property type="entry name" value="PyrdxlP-dep_Trfase"/>
</dbReference>
<evidence type="ECO:0000256" key="1">
    <source>
        <dbReference type="ARBA" id="ARBA00001933"/>
    </source>
</evidence>
<dbReference type="Proteomes" id="UP000540685">
    <property type="component" value="Unassembled WGS sequence"/>
</dbReference>
<feature type="domain" description="Aromatic amino acid beta-eliminating lyase/threonine aldolase" evidence="5">
    <location>
        <begin position="88"/>
        <end position="317"/>
    </location>
</feature>
<dbReference type="InterPro" id="IPR001597">
    <property type="entry name" value="ArAA_b-elim_lyase/Thr_aldolase"/>
</dbReference>
<evidence type="ECO:0000256" key="3">
    <source>
        <dbReference type="ARBA" id="ARBA00022898"/>
    </source>
</evidence>
<comment type="caution">
    <text evidence="6">The sequence shown here is derived from an EMBL/GenBank/DDBJ whole genome shotgun (WGS) entry which is preliminary data.</text>
</comment>
<dbReference type="GO" id="GO:0006545">
    <property type="term" value="P:glycine biosynthetic process"/>
    <property type="evidence" value="ECO:0007669"/>
    <property type="project" value="TreeGrafter"/>
</dbReference>
<dbReference type="GO" id="GO:0006567">
    <property type="term" value="P:L-threonine catabolic process"/>
    <property type="evidence" value="ECO:0007669"/>
    <property type="project" value="TreeGrafter"/>
</dbReference>
<dbReference type="InterPro" id="IPR015421">
    <property type="entry name" value="PyrdxlP-dep_Trfase_major"/>
</dbReference>
<organism evidence="6 7">
    <name type="scientific">Streptosporangium becharense</name>
    <dbReference type="NCBI Taxonomy" id="1816182"/>
    <lineage>
        <taxon>Bacteria</taxon>
        <taxon>Bacillati</taxon>
        <taxon>Actinomycetota</taxon>
        <taxon>Actinomycetes</taxon>
        <taxon>Streptosporangiales</taxon>
        <taxon>Streptosporangiaceae</taxon>
        <taxon>Streptosporangium</taxon>
    </lineage>
</organism>
<comment type="cofactor">
    <cofactor evidence="1">
        <name>pyridoxal 5'-phosphate</name>
        <dbReference type="ChEBI" id="CHEBI:597326"/>
    </cofactor>
</comment>
<dbReference type="Pfam" id="PF01212">
    <property type="entry name" value="Beta_elim_lyase"/>
    <property type="match status" value="1"/>
</dbReference>
<sequence>MTSDAESSGADVSGERGDAAENSGSVTTPSRSEGTAGNKEKRGKKAVREAKRVLARPAATLSLGERLSSLAEQAAAVYDLSSPIDTYGDGVVADLERRVAQLLGKEDAAFFPTGTMAQQVVLRCWAERTGNNRVVLHPLSHPEVFEANAFERVSGLYPVRATGAPRQPTAEEIRGLPESFGALMLELPLRDAGYLLPTWDELVGVTEAARERGAVVHFDGARLWECTTHFGRPLEEIAALADTVYVSFYKSLDGISGAAVAGPRSLIEETRIWRHRYGGRVVQQFPAALSALVGLERELPRLPEYVAHARLVAAAMAEGFRDTRLGWFKVRPEVPHTHQFQVWLPFAAETLEAAVIRQAEESGIALFQSPWWEPGVPPGIALTEVTVSAAGLEWTPADVRAAVCDFVRHVETSPVT</sequence>
<comment type="similarity">
    <text evidence="2">Belongs to the threonine aldolase family.</text>
</comment>
<evidence type="ECO:0000313" key="6">
    <source>
        <dbReference type="EMBL" id="MBB5823644.1"/>
    </source>
</evidence>
<dbReference type="InterPro" id="IPR015422">
    <property type="entry name" value="PyrdxlP-dep_Trfase_small"/>
</dbReference>
<dbReference type="GO" id="GO:0005829">
    <property type="term" value="C:cytosol"/>
    <property type="evidence" value="ECO:0007669"/>
    <property type="project" value="TreeGrafter"/>
</dbReference>
<evidence type="ECO:0000313" key="7">
    <source>
        <dbReference type="Proteomes" id="UP000540685"/>
    </source>
</evidence>
<evidence type="ECO:0000256" key="2">
    <source>
        <dbReference type="ARBA" id="ARBA00006966"/>
    </source>
</evidence>
<dbReference type="Gene3D" id="3.90.1150.10">
    <property type="entry name" value="Aspartate Aminotransferase, domain 1"/>
    <property type="match status" value="1"/>
</dbReference>
<evidence type="ECO:0000256" key="4">
    <source>
        <dbReference type="SAM" id="MobiDB-lite"/>
    </source>
</evidence>
<dbReference type="EMBL" id="JACHMP010000001">
    <property type="protein sequence ID" value="MBB5823644.1"/>
    <property type="molecule type" value="Genomic_DNA"/>
</dbReference>
<dbReference type="RefSeq" id="WP_184546529.1">
    <property type="nucleotide sequence ID" value="NZ_JACHMP010000001.1"/>
</dbReference>
<feature type="compositionally biased region" description="Polar residues" evidence="4">
    <location>
        <begin position="22"/>
        <end position="35"/>
    </location>
</feature>